<reference evidence="2" key="1">
    <citation type="submission" date="2018-11" db="EMBL/GenBank/DDBJ databases">
        <authorList>
            <consortium name="Pathogen Informatics"/>
        </authorList>
    </citation>
    <scope>NUCLEOTIDE SEQUENCE</scope>
</reference>
<sequence length="245" mass="26341">MAVSQSDIGVQEDETFSCLMSTSMPGVLDCPLETQNIGAGSLGYPCTAHSTSINPGFPLSPMSSCQHNQIQSNSELSQQEHLQHPQHDLSPIQDQQQLHPSVFSTITRPDSSHNFPDSQLNCQHHQNHQFSQHPLPLSCLADNSIQTEPHILSAPSAVTAARCGLKAAQQSVGVATTNFVQDVETSTSLPLGLPPLWGPLRSGPLEAPSLLNVTEGTRVLFTQKSIECAHLQSRHSEDSLAGLVC</sequence>
<dbReference type="EMBL" id="CAAALY010038307">
    <property type="protein sequence ID" value="VEL18711.1"/>
    <property type="molecule type" value="Genomic_DNA"/>
</dbReference>
<dbReference type="Proteomes" id="UP000784294">
    <property type="component" value="Unassembled WGS sequence"/>
</dbReference>
<comment type="caution">
    <text evidence="2">The sequence shown here is derived from an EMBL/GenBank/DDBJ whole genome shotgun (WGS) entry which is preliminary data.</text>
</comment>
<gene>
    <name evidence="2" type="ORF">PXEA_LOCUS12151</name>
</gene>
<evidence type="ECO:0000256" key="1">
    <source>
        <dbReference type="SAM" id="MobiDB-lite"/>
    </source>
</evidence>
<feature type="region of interest" description="Disordered" evidence="1">
    <location>
        <begin position="59"/>
        <end position="88"/>
    </location>
</feature>
<evidence type="ECO:0000313" key="2">
    <source>
        <dbReference type="EMBL" id="VEL18711.1"/>
    </source>
</evidence>
<evidence type="ECO:0000313" key="3">
    <source>
        <dbReference type="Proteomes" id="UP000784294"/>
    </source>
</evidence>
<proteinExistence type="predicted"/>
<accession>A0A448WRX2</accession>
<feature type="compositionally biased region" description="Polar residues" evidence="1">
    <location>
        <begin position="61"/>
        <end position="80"/>
    </location>
</feature>
<organism evidence="2 3">
    <name type="scientific">Protopolystoma xenopodis</name>
    <dbReference type="NCBI Taxonomy" id="117903"/>
    <lineage>
        <taxon>Eukaryota</taxon>
        <taxon>Metazoa</taxon>
        <taxon>Spiralia</taxon>
        <taxon>Lophotrochozoa</taxon>
        <taxon>Platyhelminthes</taxon>
        <taxon>Monogenea</taxon>
        <taxon>Polyopisthocotylea</taxon>
        <taxon>Polystomatidea</taxon>
        <taxon>Polystomatidae</taxon>
        <taxon>Protopolystoma</taxon>
    </lineage>
</organism>
<dbReference type="AlphaFoldDB" id="A0A448WRX2"/>
<protein>
    <submittedName>
        <fullName evidence="2">Uncharacterized protein</fullName>
    </submittedName>
</protein>
<name>A0A448WRX2_9PLAT</name>
<keyword evidence="3" id="KW-1185">Reference proteome</keyword>